<dbReference type="KEGG" id="pfj:MYCFIDRAFT_71231"/>
<accession>N1Q631</accession>
<dbReference type="AlphaFoldDB" id="N1Q631"/>
<gene>
    <name evidence="2" type="ORF">MYCFIDRAFT_71231</name>
</gene>
<dbReference type="HOGENOM" id="CLU_063146_1_1_1"/>
<dbReference type="PANTHER" id="PTHR31087">
    <property type="match status" value="1"/>
</dbReference>
<evidence type="ECO:0000313" key="2">
    <source>
        <dbReference type="EMBL" id="EME87599.1"/>
    </source>
</evidence>
<sequence>MTTIVTPVLAPFQPPLGPQPASPILYSAEQVVLRMKEKVWSLSGDDFTVQTVEGAHIMKVKGKLVSLHNKKKFVDMQNNEIFTLSEKKLKLNKTFHGEAPGAHNFEIKGHFSLGSSKSTVEFVNNTDRTTVELHVKGDWFDRTANITLGDRVVAQISRSFFNAREVLGDKQTYFVTVAPNVDLSLIAAICVCLDERENES</sequence>
<dbReference type="GeneID" id="19340973"/>
<dbReference type="RefSeq" id="XP_007920312.1">
    <property type="nucleotide sequence ID" value="XM_007922121.1"/>
</dbReference>
<dbReference type="eggNOG" id="ENOG502QUU9">
    <property type="taxonomic scope" value="Eukaryota"/>
</dbReference>
<keyword evidence="3" id="KW-1185">Reference proteome</keyword>
<comment type="similarity">
    <text evidence="1">Belongs to the LOR family.</text>
</comment>
<name>N1Q631_PSEFD</name>
<evidence type="ECO:0008006" key="4">
    <source>
        <dbReference type="Google" id="ProtNLM"/>
    </source>
</evidence>
<dbReference type="InterPro" id="IPR025659">
    <property type="entry name" value="Tubby-like_C"/>
</dbReference>
<protein>
    <recommendedName>
        <fullName evidence="4">Tubby C-terminal domain-containing protein</fullName>
    </recommendedName>
</protein>
<dbReference type="Gene3D" id="2.40.160.200">
    <property type="entry name" value="LURP1-related"/>
    <property type="match status" value="1"/>
</dbReference>
<dbReference type="Proteomes" id="UP000016932">
    <property type="component" value="Unassembled WGS sequence"/>
</dbReference>
<evidence type="ECO:0000256" key="1">
    <source>
        <dbReference type="ARBA" id="ARBA00005437"/>
    </source>
</evidence>
<dbReference type="EMBL" id="KB446555">
    <property type="protein sequence ID" value="EME87599.1"/>
    <property type="molecule type" value="Genomic_DNA"/>
</dbReference>
<reference evidence="2 3" key="1">
    <citation type="journal article" date="2012" name="PLoS Pathog.">
        <title>Diverse lifestyles and strategies of plant pathogenesis encoded in the genomes of eighteen Dothideomycetes fungi.</title>
        <authorList>
            <person name="Ohm R.A."/>
            <person name="Feau N."/>
            <person name="Henrissat B."/>
            <person name="Schoch C.L."/>
            <person name="Horwitz B.A."/>
            <person name="Barry K.W."/>
            <person name="Condon B.J."/>
            <person name="Copeland A.C."/>
            <person name="Dhillon B."/>
            <person name="Glaser F."/>
            <person name="Hesse C.N."/>
            <person name="Kosti I."/>
            <person name="LaButti K."/>
            <person name="Lindquist E.A."/>
            <person name="Lucas S."/>
            <person name="Salamov A.A."/>
            <person name="Bradshaw R.E."/>
            <person name="Ciuffetti L."/>
            <person name="Hamelin R.C."/>
            <person name="Kema G.H.J."/>
            <person name="Lawrence C."/>
            <person name="Scott J.A."/>
            <person name="Spatafora J.W."/>
            <person name="Turgeon B.G."/>
            <person name="de Wit P.J.G.M."/>
            <person name="Zhong S."/>
            <person name="Goodwin S.B."/>
            <person name="Grigoriev I.V."/>
        </authorList>
    </citation>
    <scope>NUCLEOTIDE SEQUENCE [LARGE SCALE GENOMIC DNA]</scope>
    <source>
        <strain evidence="2 3">CIRAD86</strain>
    </source>
</reference>
<evidence type="ECO:0000313" key="3">
    <source>
        <dbReference type="Proteomes" id="UP000016932"/>
    </source>
</evidence>
<dbReference type="InterPro" id="IPR038595">
    <property type="entry name" value="LOR_sf"/>
</dbReference>
<dbReference type="Pfam" id="PF04525">
    <property type="entry name" value="LOR"/>
    <property type="match status" value="1"/>
</dbReference>
<organism evidence="2 3">
    <name type="scientific">Pseudocercospora fijiensis (strain CIRAD86)</name>
    <name type="common">Black leaf streak disease fungus</name>
    <name type="synonym">Mycosphaerella fijiensis</name>
    <dbReference type="NCBI Taxonomy" id="383855"/>
    <lineage>
        <taxon>Eukaryota</taxon>
        <taxon>Fungi</taxon>
        <taxon>Dikarya</taxon>
        <taxon>Ascomycota</taxon>
        <taxon>Pezizomycotina</taxon>
        <taxon>Dothideomycetes</taxon>
        <taxon>Dothideomycetidae</taxon>
        <taxon>Mycosphaerellales</taxon>
        <taxon>Mycosphaerellaceae</taxon>
        <taxon>Pseudocercospora</taxon>
    </lineage>
</organism>
<dbReference type="SUPFAM" id="SSF54518">
    <property type="entry name" value="Tubby C-terminal domain-like"/>
    <property type="match status" value="1"/>
</dbReference>
<dbReference type="InterPro" id="IPR007612">
    <property type="entry name" value="LOR"/>
</dbReference>
<proteinExistence type="inferred from homology"/>
<dbReference type="OrthoDB" id="97518at2759"/>
<dbReference type="PANTHER" id="PTHR31087:SF161">
    <property type="entry name" value="TUBBY C 2 FAMILY PROTEIN"/>
    <property type="match status" value="1"/>
</dbReference>
<dbReference type="VEuPathDB" id="FungiDB:MYCFIDRAFT_71231"/>